<dbReference type="VEuPathDB" id="FungiDB:H310_00216"/>
<evidence type="ECO:0000256" key="1">
    <source>
        <dbReference type="SAM" id="Coils"/>
    </source>
</evidence>
<feature type="coiled-coil region" evidence="1">
    <location>
        <begin position="267"/>
        <end position="350"/>
    </location>
</feature>
<proteinExistence type="predicted"/>
<protein>
    <recommendedName>
        <fullName evidence="4">PH domain-containing protein</fullName>
    </recommendedName>
</protein>
<sequence>MEHHGGDADEASAKRVLKRKVKNPRTNLFEWVKYRCHVGDGFFLCEKFSPDTETASLRVLLANILSVHPKAASRFEITHATPNGHISTEFMAPTTQHCALWVRTLKEAIAEAVQVNSTTTSCSVPPTTQQEQPPLQQKLPPLESQQINTPHALLSSAQSAINCQSSNAVSTDNFKISSGTFQPPTGRPDLASEEISTHLRAKEHCPPVLALRPPSASTLSPTPVSNEPNPVTIPSRHSTPPAVSQLTASEHEAEEQLGILVRVESVLKQLELENKLCLERETQLRQELANMQDSMRLMEMERQELLTQLRDVTTEREEWKAVARRKQSEMTQVRDDLQIARDEIRLLTNEQLRLHHRNKDLAVHVQRLDTLVYGKF</sequence>
<feature type="compositionally biased region" description="Polar residues" evidence="2">
    <location>
        <begin position="215"/>
        <end position="229"/>
    </location>
</feature>
<gene>
    <name evidence="3" type="ORF">H310_00216</name>
</gene>
<accession>A0A024UVN4</accession>
<evidence type="ECO:0000256" key="2">
    <source>
        <dbReference type="SAM" id="MobiDB-lite"/>
    </source>
</evidence>
<feature type="region of interest" description="Disordered" evidence="2">
    <location>
        <begin position="213"/>
        <end position="242"/>
    </location>
</feature>
<dbReference type="eggNOG" id="ENOG502SDMJ">
    <property type="taxonomic scope" value="Eukaryota"/>
</dbReference>
<evidence type="ECO:0000313" key="3">
    <source>
        <dbReference type="EMBL" id="ETW09723.1"/>
    </source>
</evidence>
<dbReference type="GeneID" id="20077266"/>
<organism evidence="3">
    <name type="scientific">Aphanomyces invadans</name>
    <dbReference type="NCBI Taxonomy" id="157072"/>
    <lineage>
        <taxon>Eukaryota</taxon>
        <taxon>Sar</taxon>
        <taxon>Stramenopiles</taxon>
        <taxon>Oomycota</taxon>
        <taxon>Saprolegniomycetes</taxon>
        <taxon>Saprolegniales</taxon>
        <taxon>Verrucalvaceae</taxon>
        <taxon>Aphanomyces</taxon>
    </lineage>
</organism>
<dbReference type="AlphaFoldDB" id="A0A024UVN4"/>
<keyword evidence="1" id="KW-0175">Coiled coil</keyword>
<dbReference type="EMBL" id="KI913952">
    <property type="protein sequence ID" value="ETW09723.1"/>
    <property type="molecule type" value="Genomic_DNA"/>
</dbReference>
<evidence type="ECO:0008006" key="4">
    <source>
        <dbReference type="Google" id="ProtNLM"/>
    </source>
</evidence>
<dbReference type="SUPFAM" id="SSF50729">
    <property type="entry name" value="PH domain-like"/>
    <property type="match status" value="1"/>
</dbReference>
<reference evidence="3" key="1">
    <citation type="submission" date="2013-12" db="EMBL/GenBank/DDBJ databases">
        <title>The Genome Sequence of Aphanomyces invadans NJM9701.</title>
        <authorList>
            <consortium name="The Broad Institute Genomics Platform"/>
            <person name="Russ C."/>
            <person name="Tyler B."/>
            <person name="van West P."/>
            <person name="Dieguez-Uribeondo J."/>
            <person name="Young S.K."/>
            <person name="Zeng Q."/>
            <person name="Gargeya S."/>
            <person name="Fitzgerald M."/>
            <person name="Abouelleil A."/>
            <person name="Alvarado L."/>
            <person name="Chapman S.B."/>
            <person name="Gainer-Dewar J."/>
            <person name="Goldberg J."/>
            <person name="Griggs A."/>
            <person name="Gujja S."/>
            <person name="Hansen M."/>
            <person name="Howarth C."/>
            <person name="Imamovic A."/>
            <person name="Ireland A."/>
            <person name="Larimer J."/>
            <person name="McCowan C."/>
            <person name="Murphy C."/>
            <person name="Pearson M."/>
            <person name="Poon T.W."/>
            <person name="Priest M."/>
            <person name="Roberts A."/>
            <person name="Saif S."/>
            <person name="Shea T."/>
            <person name="Sykes S."/>
            <person name="Wortman J."/>
            <person name="Nusbaum C."/>
            <person name="Birren B."/>
        </authorList>
    </citation>
    <scope>NUCLEOTIDE SEQUENCE [LARGE SCALE GENOMIC DNA]</scope>
    <source>
        <strain evidence="3">NJM9701</strain>
    </source>
</reference>
<name>A0A024UVN4_9STRA</name>
<dbReference type="RefSeq" id="XP_008861134.1">
    <property type="nucleotide sequence ID" value="XM_008862912.1"/>
</dbReference>
<dbReference type="OrthoDB" id="68114at2759"/>